<evidence type="ECO:0000256" key="1">
    <source>
        <dbReference type="SAM" id="Phobius"/>
    </source>
</evidence>
<organism evidence="2 3">
    <name type="scientific">Microlunatus sagamiharensis</name>
    <dbReference type="NCBI Taxonomy" id="546874"/>
    <lineage>
        <taxon>Bacteria</taxon>
        <taxon>Bacillati</taxon>
        <taxon>Actinomycetota</taxon>
        <taxon>Actinomycetes</taxon>
        <taxon>Propionibacteriales</taxon>
        <taxon>Propionibacteriaceae</taxon>
        <taxon>Microlunatus</taxon>
    </lineage>
</organism>
<keyword evidence="3" id="KW-1185">Reference proteome</keyword>
<evidence type="ECO:0008006" key="4">
    <source>
        <dbReference type="Google" id="ProtNLM"/>
    </source>
</evidence>
<dbReference type="Proteomes" id="UP000198825">
    <property type="component" value="Chromosome I"/>
</dbReference>
<dbReference type="OrthoDB" id="3727746at2"/>
<accession>A0A1H2N8Q4</accession>
<evidence type="ECO:0000313" key="3">
    <source>
        <dbReference type="Proteomes" id="UP000198825"/>
    </source>
</evidence>
<keyword evidence="1" id="KW-1133">Transmembrane helix</keyword>
<feature type="transmembrane region" description="Helical" evidence="1">
    <location>
        <begin position="27"/>
        <end position="48"/>
    </location>
</feature>
<keyword evidence="1" id="KW-0472">Membrane</keyword>
<evidence type="ECO:0000313" key="2">
    <source>
        <dbReference type="EMBL" id="SDV01658.1"/>
    </source>
</evidence>
<dbReference type="RefSeq" id="WP_091077339.1">
    <property type="nucleotide sequence ID" value="NZ_LT629799.1"/>
</dbReference>
<dbReference type="AlphaFoldDB" id="A0A1H2N8Q4"/>
<keyword evidence="1" id="KW-0812">Transmembrane</keyword>
<dbReference type="STRING" id="546874.SAMN04488544_3514"/>
<proteinExistence type="predicted"/>
<reference evidence="3" key="1">
    <citation type="submission" date="2016-10" db="EMBL/GenBank/DDBJ databases">
        <authorList>
            <person name="Varghese N."/>
            <person name="Submissions S."/>
        </authorList>
    </citation>
    <scope>NUCLEOTIDE SEQUENCE [LARGE SCALE GENOMIC DNA]</scope>
    <source>
        <strain evidence="3">DSM 21743</strain>
    </source>
</reference>
<dbReference type="EMBL" id="LT629799">
    <property type="protein sequence ID" value="SDV01658.1"/>
    <property type="molecule type" value="Genomic_DNA"/>
</dbReference>
<sequence>MSGPAAAPAPHSSAAPRAVPDEGRARAWLSAAGAFLLVLLFVVVELTYSSTHLPPPRYRPVAAGAVAEGPHADFRLLSLRQTERWGTESGAPGSPEPGAVWVVAQLEVTPREKQDYLLCTMTLVSASGRAWEPVGIGPTHEGESCAPEPEAAVVGTTYPFVLGFEVPAADADDLAGLALETYSWRASPLLRPPA</sequence>
<gene>
    <name evidence="2" type="ORF">SAMN04488544_3514</name>
</gene>
<name>A0A1H2N8Q4_9ACTN</name>
<protein>
    <recommendedName>
        <fullName evidence="4">DUF4352 domain-containing protein</fullName>
    </recommendedName>
</protein>